<accession>A0A1I7ZDW5</accession>
<reference evidence="2" key="1">
    <citation type="submission" date="2016-11" db="UniProtKB">
        <authorList>
            <consortium name="WormBaseParasite"/>
        </authorList>
    </citation>
    <scope>IDENTIFICATION</scope>
</reference>
<protein>
    <submittedName>
        <fullName evidence="2">PNPLA domain-containing protein</fullName>
    </submittedName>
</protein>
<proteinExistence type="predicted"/>
<dbReference type="WBParaSite" id="L893_g2537.t1">
    <property type="protein sequence ID" value="L893_g2537.t1"/>
    <property type="gene ID" value="L893_g2537"/>
</dbReference>
<name>A0A1I7ZDW5_9BILA</name>
<organism evidence="1 2">
    <name type="scientific">Steinernema glaseri</name>
    <dbReference type="NCBI Taxonomy" id="37863"/>
    <lineage>
        <taxon>Eukaryota</taxon>
        <taxon>Metazoa</taxon>
        <taxon>Ecdysozoa</taxon>
        <taxon>Nematoda</taxon>
        <taxon>Chromadorea</taxon>
        <taxon>Rhabditida</taxon>
        <taxon>Tylenchina</taxon>
        <taxon>Panagrolaimomorpha</taxon>
        <taxon>Strongyloidoidea</taxon>
        <taxon>Steinernematidae</taxon>
        <taxon>Steinernema</taxon>
    </lineage>
</organism>
<dbReference type="Proteomes" id="UP000095287">
    <property type="component" value="Unplaced"/>
</dbReference>
<dbReference type="AlphaFoldDB" id="A0A1I7ZDW5"/>
<sequence>MNLPGTITRASVKAIPTNSLFSLWAAPGDRTRALHYPRPLLVPTDYPKIHFVDGGSSSMTELPSDESDDS</sequence>
<evidence type="ECO:0000313" key="2">
    <source>
        <dbReference type="WBParaSite" id="L893_g2537.t1"/>
    </source>
</evidence>
<keyword evidence="1" id="KW-1185">Reference proteome</keyword>
<evidence type="ECO:0000313" key="1">
    <source>
        <dbReference type="Proteomes" id="UP000095287"/>
    </source>
</evidence>